<organism evidence="1 2">
    <name type="scientific">Actinoplanes couchii</name>
    <dbReference type="NCBI Taxonomy" id="403638"/>
    <lineage>
        <taxon>Bacteria</taxon>
        <taxon>Bacillati</taxon>
        <taxon>Actinomycetota</taxon>
        <taxon>Actinomycetes</taxon>
        <taxon>Micromonosporales</taxon>
        <taxon>Micromonosporaceae</taxon>
        <taxon>Actinoplanes</taxon>
    </lineage>
</organism>
<sequence length="128" mass="13660">MTRPISSTMVTAILARAESEAATRERGAASALIDFLKERLRTHPAGSAAIDDAIRSRSVESAGHLAEILDEQVRVDHDLGREIHARWLRVQAPASDRSGITNSVVGNVSGSVVQVRDVSGGISIHGRN</sequence>
<gene>
    <name evidence="1" type="ORF">Aco03nite_000690</name>
</gene>
<evidence type="ECO:0000313" key="2">
    <source>
        <dbReference type="Proteomes" id="UP000612282"/>
    </source>
</evidence>
<dbReference type="EMBL" id="BOMG01000003">
    <property type="protein sequence ID" value="GID51665.1"/>
    <property type="molecule type" value="Genomic_DNA"/>
</dbReference>
<evidence type="ECO:0000313" key="1">
    <source>
        <dbReference type="EMBL" id="GID51665.1"/>
    </source>
</evidence>
<keyword evidence="2" id="KW-1185">Reference proteome</keyword>
<reference evidence="1 2" key="1">
    <citation type="submission" date="2021-01" db="EMBL/GenBank/DDBJ databases">
        <title>Whole genome shotgun sequence of Actinoplanes couchii NBRC 106145.</title>
        <authorList>
            <person name="Komaki H."/>
            <person name="Tamura T."/>
        </authorList>
    </citation>
    <scope>NUCLEOTIDE SEQUENCE [LARGE SCALE GENOMIC DNA]</scope>
    <source>
        <strain evidence="1 2">NBRC 106145</strain>
    </source>
</reference>
<name>A0ABQ3WZF6_9ACTN</name>
<accession>A0ABQ3WZF6</accession>
<protein>
    <submittedName>
        <fullName evidence="1">Uncharacterized protein</fullName>
    </submittedName>
</protein>
<dbReference type="RefSeq" id="WP_203792394.1">
    <property type="nucleotide sequence ID" value="NZ_BAAAQE010000090.1"/>
</dbReference>
<comment type="caution">
    <text evidence="1">The sequence shown here is derived from an EMBL/GenBank/DDBJ whole genome shotgun (WGS) entry which is preliminary data.</text>
</comment>
<dbReference type="Proteomes" id="UP000612282">
    <property type="component" value="Unassembled WGS sequence"/>
</dbReference>
<proteinExistence type="predicted"/>